<dbReference type="GO" id="GO:0004177">
    <property type="term" value="F:aminopeptidase activity"/>
    <property type="evidence" value="ECO:0007669"/>
    <property type="project" value="UniProtKB-KW"/>
</dbReference>
<feature type="binding site" evidence="8">
    <location>
        <position position="345"/>
    </location>
    <ligand>
        <name>Mn(2+)</name>
        <dbReference type="ChEBI" id="CHEBI:29035"/>
        <label>1</label>
    </ligand>
</feature>
<dbReference type="EMBL" id="BAAATA010000020">
    <property type="protein sequence ID" value="GAA2495577.1"/>
    <property type="molecule type" value="Genomic_DNA"/>
</dbReference>
<dbReference type="CDD" id="cd00433">
    <property type="entry name" value="Peptidase_M17"/>
    <property type="match status" value="1"/>
</dbReference>
<evidence type="ECO:0000259" key="10">
    <source>
        <dbReference type="PROSITE" id="PS00631"/>
    </source>
</evidence>
<dbReference type="InterPro" id="IPR023042">
    <property type="entry name" value="Peptidase_M17_leu_NH2_pept"/>
</dbReference>
<comment type="function">
    <text evidence="7 8">Presumably involved in the processing and regular turnover of intracellular proteins. Catalyzes the removal of unsubstituted N-terminal amino acids from various peptides.</text>
</comment>
<reference evidence="11 12" key="1">
    <citation type="journal article" date="2019" name="Int. J. Syst. Evol. Microbiol.">
        <title>The Global Catalogue of Microorganisms (GCM) 10K type strain sequencing project: providing services to taxonomists for standard genome sequencing and annotation.</title>
        <authorList>
            <consortium name="The Broad Institute Genomics Platform"/>
            <consortium name="The Broad Institute Genome Sequencing Center for Infectious Disease"/>
            <person name="Wu L."/>
            <person name="Ma J."/>
        </authorList>
    </citation>
    <scope>NUCLEOTIDE SEQUENCE [LARGE SCALE GENOMIC DNA]</scope>
    <source>
        <strain evidence="11 12">JCM 6307</strain>
    </source>
</reference>
<dbReference type="PROSITE" id="PS00631">
    <property type="entry name" value="CYTOSOL_AP"/>
    <property type="match status" value="1"/>
</dbReference>
<evidence type="ECO:0000256" key="4">
    <source>
        <dbReference type="ARBA" id="ARBA00022438"/>
    </source>
</evidence>
<feature type="active site" evidence="8">
    <location>
        <position position="347"/>
    </location>
</feature>
<dbReference type="EC" id="3.4.11.1" evidence="8"/>
<keyword evidence="6 8" id="KW-0378">Hydrolase</keyword>
<dbReference type="Pfam" id="PF02789">
    <property type="entry name" value="Peptidase_M17_N"/>
    <property type="match status" value="1"/>
</dbReference>
<feature type="active site" evidence="8">
    <location>
        <position position="273"/>
    </location>
</feature>
<feature type="binding site" evidence="8">
    <location>
        <position position="261"/>
    </location>
    <ligand>
        <name>Mn(2+)</name>
        <dbReference type="ChEBI" id="CHEBI:29035"/>
        <label>2</label>
    </ligand>
</feature>
<evidence type="ECO:0000256" key="3">
    <source>
        <dbReference type="ARBA" id="ARBA00009528"/>
    </source>
</evidence>
<comment type="caution">
    <text evidence="11">The sequence shown here is derived from an EMBL/GenBank/DDBJ whole genome shotgun (WGS) entry which is preliminary data.</text>
</comment>
<evidence type="ECO:0000256" key="7">
    <source>
        <dbReference type="ARBA" id="ARBA00049972"/>
    </source>
</evidence>
<keyword evidence="8" id="KW-0479">Metal-binding</keyword>
<dbReference type="Gene3D" id="3.40.220.10">
    <property type="entry name" value="Leucine Aminopeptidase, subunit E, domain 1"/>
    <property type="match status" value="1"/>
</dbReference>
<dbReference type="Proteomes" id="UP001501358">
    <property type="component" value="Unassembled WGS sequence"/>
</dbReference>
<comment type="cofactor">
    <cofactor evidence="8">
        <name>Mn(2+)</name>
        <dbReference type="ChEBI" id="CHEBI:29035"/>
    </cofactor>
    <text evidence="8">Binds 2 manganese ions per subunit.</text>
</comment>
<protein>
    <recommendedName>
        <fullName evidence="8">Probable cytosol aminopeptidase</fullName>
        <ecNumber evidence="8">3.4.11.1</ecNumber>
    </recommendedName>
    <alternativeName>
        <fullName evidence="8">Leucine aminopeptidase</fullName>
        <shortName evidence="8">LAP</shortName>
        <ecNumber evidence="8">3.4.11.10</ecNumber>
    </alternativeName>
    <alternativeName>
        <fullName evidence="8">Leucyl aminopeptidase</fullName>
    </alternativeName>
</protein>
<feature type="domain" description="Cytosol aminopeptidase" evidence="10">
    <location>
        <begin position="341"/>
        <end position="348"/>
    </location>
</feature>
<dbReference type="InterPro" id="IPR011356">
    <property type="entry name" value="Leucine_aapep/pepB"/>
</dbReference>
<dbReference type="SUPFAM" id="SSF53187">
    <property type="entry name" value="Zn-dependent exopeptidases"/>
    <property type="match status" value="1"/>
</dbReference>
<feature type="binding site" evidence="8">
    <location>
        <position position="345"/>
    </location>
    <ligand>
        <name>Mn(2+)</name>
        <dbReference type="ChEBI" id="CHEBI:29035"/>
        <label>2</label>
    </ligand>
</feature>
<comment type="subcellular location">
    <subcellularLocation>
        <location evidence="8">Cytoplasm</location>
    </subcellularLocation>
</comment>
<evidence type="ECO:0000256" key="5">
    <source>
        <dbReference type="ARBA" id="ARBA00022670"/>
    </source>
</evidence>
<evidence type="ECO:0000313" key="11">
    <source>
        <dbReference type="EMBL" id="GAA2495577.1"/>
    </source>
</evidence>
<sequence length="516" mass="52464">MTVLTVTTTSAASVPADWIVIGVSQGSEGPVPTPVTGTGEAFDDGLTRLLTGLGATGAQGEALKLPAPAGTRAQLVLAVGPGPADDGAGHGVEALRRAAGVAARTLAGADTVALALPAGTGEAVEAVALGALLGAYAFTAYRTTARALPVREVTVLVDHDVRTPAEAAVRRAHTLGQELNRARDLVNTPADDLYPDNFATAVAAAGREHGAAVRVLDEEALAAGGYGGILGVGQGSVRPPRLVRIAHTHAEASTTLAFVGKGITYDSGGISLKPVGANEIMKRDMSGAAAVFAAVLAAARLDLPVNVTGWLALAENMPSGSALRPGDVLRMYGGRTVEVLNTDAEGRLVPADALVRAGEEQPDAVVDVATLTAATRFGLGDHVFAVMADDDAFRDRVLAAARQAGEQAWPMPLPQELAGSLHSRVADIANYGERMGGGLVAGLFLREFVPPGVPWAHLDIAGPAFNEGGPRGYTPSGGTGCAVRTLVRPAENAATDGGPGRRGPATATTYRRAEAQ</sequence>
<dbReference type="PANTHER" id="PTHR11963:SF23">
    <property type="entry name" value="CYTOSOL AMINOPEPTIDASE"/>
    <property type="match status" value="1"/>
</dbReference>
<evidence type="ECO:0000313" key="12">
    <source>
        <dbReference type="Proteomes" id="UP001501358"/>
    </source>
</evidence>
<dbReference type="SUPFAM" id="SSF52949">
    <property type="entry name" value="Macro domain-like"/>
    <property type="match status" value="1"/>
</dbReference>
<comment type="similarity">
    <text evidence="3 8">Belongs to the peptidase M17 family.</text>
</comment>
<dbReference type="InterPro" id="IPR000819">
    <property type="entry name" value="Peptidase_M17_C"/>
</dbReference>
<dbReference type="RefSeq" id="WP_344384114.1">
    <property type="nucleotide sequence ID" value="NZ_BAAATA010000020.1"/>
</dbReference>
<feature type="binding site" evidence="8">
    <location>
        <position position="284"/>
    </location>
    <ligand>
        <name>Mn(2+)</name>
        <dbReference type="ChEBI" id="CHEBI:29035"/>
        <label>2</label>
    </ligand>
</feature>
<dbReference type="Pfam" id="PF00883">
    <property type="entry name" value="Peptidase_M17"/>
    <property type="match status" value="1"/>
</dbReference>
<evidence type="ECO:0000256" key="6">
    <source>
        <dbReference type="ARBA" id="ARBA00022801"/>
    </source>
</evidence>
<dbReference type="EC" id="3.4.11.10" evidence="8"/>
<dbReference type="PANTHER" id="PTHR11963">
    <property type="entry name" value="LEUCINE AMINOPEPTIDASE-RELATED"/>
    <property type="match status" value="1"/>
</dbReference>
<feature type="binding site" evidence="8">
    <location>
        <position position="343"/>
    </location>
    <ligand>
        <name>Mn(2+)</name>
        <dbReference type="ChEBI" id="CHEBI:29035"/>
        <label>1</label>
    </ligand>
</feature>
<accession>A0ABN3M659</accession>
<dbReference type="PRINTS" id="PR00481">
    <property type="entry name" value="LAMNOPPTDASE"/>
</dbReference>
<dbReference type="HAMAP" id="MF_00181">
    <property type="entry name" value="Cytosol_peptidase_M17"/>
    <property type="match status" value="1"/>
</dbReference>
<keyword evidence="12" id="KW-1185">Reference proteome</keyword>
<feature type="binding site" evidence="8">
    <location>
        <position position="266"/>
    </location>
    <ligand>
        <name>Mn(2+)</name>
        <dbReference type="ChEBI" id="CHEBI:29035"/>
        <label>1</label>
    </ligand>
</feature>
<name>A0ABN3M659_9ACTN</name>
<evidence type="ECO:0000256" key="2">
    <source>
        <dbReference type="ARBA" id="ARBA00000967"/>
    </source>
</evidence>
<organism evidence="11 12">
    <name type="scientific">Streptomyces thermolineatus</name>
    <dbReference type="NCBI Taxonomy" id="44033"/>
    <lineage>
        <taxon>Bacteria</taxon>
        <taxon>Bacillati</taxon>
        <taxon>Actinomycetota</taxon>
        <taxon>Actinomycetes</taxon>
        <taxon>Kitasatosporales</taxon>
        <taxon>Streptomycetaceae</taxon>
        <taxon>Streptomyces</taxon>
    </lineage>
</organism>
<evidence type="ECO:0000256" key="8">
    <source>
        <dbReference type="HAMAP-Rule" id="MF_00181"/>
    </source>
</evidence>
<feature type="region of interest" description="Disordered" evidence="9">
    <location>
        <begin position="490"/>
        <end position="516"/>
    </location>
</feature>
<keyword evidence="5 8" id="KW-0645">Protease</keyword>
<dbReference type="InterPro" id="IPR043472">
    <property type="entry name" value="Macro_dom-like"/>
</dbReference>
<comment type="catalytic activity">
    <reaction evidence="1 8">
        <text>Release of an N-terminal amino acid, Xaa-|-Yaa-, in which Xaa is preferably Leu, but may be other amino acids including Pro although not Arg or Lys, and Yaa may be Pro. Amino acid amides and methyl esters are also readily hydrolyzed, but rates on arylamides are exceedingly low.</text>
        <dbReference type="EC" id="3.4.11.1"/>
    </reaction>
</comment>
<feature type="binding site" evidence="8">
    <location>
        <position position="266"/>
    </location>
    <ligand>
        <name>Mn(2+)</name>
        <dbReference type="ChEBI" id="CHEBI:29035"/>
        <label>2</label>
    </ligand>
</feature>
<proteinExistence type="inferred from homology"/>
<comment type="catalytic activity">
    <reaction evidence="2 8">
        <text>Release of an N-terminal amino acid, preferentially leucine, but not glutamic or aspartic acids.</text>
        <dbReference type="EC" id="3.4.11.10"/>
    </reaction>
</comment>
<keyword evidence="8" id="KW-0464">Manganese</keyword>
<keyword evidence="4 8" id="KW-0031">Aminopeptidase</keyword>
<gene>
    <name evidence="8" type="primary">pepA</name>
    <name evidence="11" type="ORF">GCM10010406_34760</name>
</gene>
<evidence type="ECO:0000256" key="9">
    <source>
        <dbReference type="SAM" id="MobiDB-lite"/>
    </source>
</evidence>
<keyword evidence="8" id="KW-0963">Cytoplasm</keyword>
<evidence type="ECO:0000256" key="1">
    <source>
        <dbReference type="ARBA" id="ARBA00000135"/>
    </source>
</evidence>
<dbReference type="Gene3D" id="3.40.630.10">
    <property type="entry name" value="Zn peptidases"/>
    <property type="match status" value="1"/>
</dbReference>
<dbReference type="NCBIfam" id="NF002073">
    <property type="entry name" value="PRK00913.1-2"/>
    <property type="match status" value="1"/>
</dbReference>
<dbReference type="InterPro" id="IPR008283">
    <property type="entry name" value="Peptidase_M17_N"/>
</dbReference>